<protein>
    <submittedName>
        <fullName evidence="1">Uncharacterized protein</fullName>
    </submittedName>
</protein>
<sequence length="34" mass="3765">MIRKLLTALVLPRVIAFIGRRLSGRAAAPPRHGR</sequence>
<name>A0A833J8M6_9HYPH</name>
<dbReference type="EMBL" id="WEKV01000005">
    <property type="protein sequence ID" value="KAB7786913.1"/>
    <property type="molecule type" value="Genomic_DNA"/>
</dbReference>
<evidence type="ECO:0000313" key="1">
    <source>
        <dbReference type="EMBL" id="KAB7786913.1"/>
    </source>
</evidence>
<dbReference type="AlphaFoldDB" id="A0A833J8M6"/>
<organism evidence="1 2">
    <name type="scientific">Methylorubrum populi</name>
    <dbReference type="NCBI Taxonomy" id="223967"/>
    <lineage>
        <taxon>Bacteria</taxon>
        <taxon>Pseudomonadati</taxon>
        <taxon>Pseudomonadota</taxon>
        <taxon>Alphaproteobacteria</taxon>
        <taxon>Hyphomicrobiales</taxon>
        <taxon>Methylobacteriaceae</taxon>
        <taxon>Methylorubrum</taxon>
    </lineage>
</organism>
<reference evidence="1 2" key="1">
    <citation type="submission" date="2019-10" db="EMBL/GenBank/DDBJ databases">
        <title>Draft Genome Sequence of the Caffeine Degrading Methylotroph Methylorubrum populi PINKEL.</title>
        <authorList>
            <person name="Dawson S.C."/>
            <person name="Zhang X."/>
            <person name="Wright M.E."/>
            <person name="Sharma G."/>
            <person name="Langner J.T."/>
            <person name="Ditty J.L."/>
            <person name="Subuyuj G.A."/>
        </authorList>
    </citation>
    <scope>NUCLEOTIDE SEQUENCE [LARGE SCALE GENOMIC DNA]</scope>
    <source>
        <strain evidence="1 2">Pinkel</strain>
    </source>
</reference>
<gene>
    <name evidence="1" type="ORF">F8B43_0863</name>
</gene>
<dbReference type="Proteomes" id="UP000469949">
    <property type="component" value="Unassembled WGS sequence"/>
</dbReference>
<proteinExistence type="predicted"/>
<evidence type="ECO:0000313" key="2">
    <source>
        <dbReference type="Proteomes" id="UP000469949"/>
    </source>
</evidence>
<comment type="caution">
    <text evidence="1">The sequence shown here is derived from an EMBL/GenBank/DDBJ whole genome shotgun (WGS) entry which is preliminary data.</text>
</comment>
<accession>A0A833J8M6</accession>